<name>A0A972VXP0_9GAMM</name>
<dbReference type="FunFam" id="3.40.50.300:FF:000218">
    <property type="entry name" value="Multidrug ABC transporter ATP-binding protein"/>
    <property type="match status" value="1"/>
</dbReference>
<feature type="transmembrane region" description="Helical" evidence="7">
    <location>
        <begin position="183"/>
        <end position="200"/>
    </location>
</feature>
<keyword evidence="4 10" id="KW-0067">ATP-binding</keyword>
<dbReference type="AlphaFoldDB" id="A0A972VXP0"/>
<dbReference type="PROSITE" id="PS00211">
    <property type="entry name" value="ABC_TRANSPORTER_1"/>
    <property type="match status" value="1"/>
</dbReference>
<feature type="domain" description="ABC transporter" evidence="8">
    <location>
        <begin position="376"/>
        <end position="610"/>
    </location>
</feature>
<feature type="domain" description="ABC transmembrane type-1" evidence="9">
    <location>
        <begin position="43"/>
        <end position="325"/>
    </location>
</feature>
<evidence type="ECO:0000259" key="9">
    <source>
        <dbReference type="PROSITE" id="PS50929"/>
    </source>
</evidence>
<dbReference type="GO" id="GO:0005524">
    <property type="term" value="F:ATP binding"/>
    <property type="evidence" value="ECO:0007669"/>
    <property type="project" value="UniProtKB-KW"/>
</dbReference>
<evidence type="ECO:0000256" key="4">
    <source>
        <dbReference type="ARBA" id="ARBA00022840"/>
    </source>
</evidence>
<protein>
    <submittedName>
        <fullName evidence="10">ABC transporter ATP-binding protein</fullName>
    </submittedName>
</protein>
<reference evidence="10" key="1">
    <citation type="submission" date="2020-05" db="EMBL/GenBank/DDBJ databases">
        <title>Sulfur intermediates as new biogeochemical hubs in an aquatic model microbial ecosystem.</title>
        <authorList>
            <person name="Vigneron A."/>
        </authorList>
    </citation>
    <scope>NUCLEOTIDE SEQUENCE</scope>
    <source>
        <strain evidence="10">Bin.250</strain>
    </source>
</reference>
<evidence type="ECO:0000313" key="11">
    <source>
        <dbReference type="Proteomes" id="UP000754644"/>
    </source>
</evidence>
<dbReference type="GO" id="GO:0016887">
    <property type="term" value="F:ATP hydrolysis activity"/>
    <property type="evidence" value="ECO:0007669"/>
    <property type="project" value="InterPro"/>
</dbReference>
<dbReference type="CDD" id="cd03254">
    <property type="entry name" value="ABCC_Glucan_exporter_like"/>
    <property type="match status" value="1"/>
</dbReference>
<dbReference type="SUPFAM" id="SSF52540">
    <property type="entry name" value="P-loop containing nucleoside triphosphate hydrolases"/>
    <property type="match status" value="1"/>
</dbReference>
<dbReference type="PANTHER" id="PTHR43394">
    <property type="entry name" value="ATP-DEPENDENT PERMEASE MDL1, MITOCHONDRIAL"/>
    <property type="match status" value="1"/>
</dbReference>
<dbReference type="CDD" id="cd18540">
    <property type="entry name" value="ABC_6TM_exporter_like"/>
    <property type="match status" value="1"/>
</dbReference>
<dbReference type="PANTHER" id="PTHR43394:SF1">
    <property type="entry name" value="ATP-BINDING CASSETTE SUB-FAMILY B MEMBER 10, MITOCHONDRIAL"/>
    <property type="match status" value="1"/>
</dbReference>
<organism evidence="10 11">
    <name type="scientific">SAR86 cluster bacterium</name>
    <dbReference type="NCBI Taxonomy" id="2030880"/>
    <lineage>
        <taxon>Bacteria</taxon>
        <taxon>Pseudomonadati</taxon>
        <taxon>Pseudomonadota</taxon>
        <taxon>Gammaproteobacteria</taxon>
        <taxon>SAR86 cluster</taxon>
    </lineage>
</organism>
<proteinExistence type="predicted"/>
<dbReference type="Pfam" id="PF00005">
    <property type="entry name" value="ABC_tran"/>
    <property type="match status" value="1"/>
</dbReference>
<evidence type="ECO:0000256" key="1">
    <source>
        <dbReference type="ARBA" id="ARBA00004651"/>
    </source>
</evidence>
<comment type="caution">
    <text evidence="10">The sequence shown here is derived from an EMBL/GenBank/DDBJ whole genome shotgun (WGS) entry which is preliminary data.</text>
</comment>
<accession>A0A972VXP0</accession>
<dbReference type="InterPro" id="IPR027417">
    <property type="entry name" value="P-loop_NTPase"/>
</dbReference>
<dbReference type="GO" id="GO:0005886">
    <property type="term" value="C:plasma membrane"/>
    <property type="evidence" value="ECO:0007669"/>
    <property type="project" value="UniProtKB-SubCell"/>
</dbReference>
<dbReference type="PROSITE" id="PS50893">
    <property type="entry name" value="ABC_TRANSPORTER_2"/>
    <property type="match status" value="1"/>
</dbReference>
<feature type="transmembrane region" description="Helical" evidence="7">
    <location>
        <begin position="82"/>
        <end position="103"/>
    </location>
</feature>
<comment type="subcellular location">
    <subcellularLocation>
        <location evidence="1">Cell membrane</location>
        <topology evidence="1">Multi-pass membrane protein</topology>
    </subcellularLocation>
</comment>
<dbReference type="InterPro" id="IPR003593">
    <property type="entry name" value="AAA+_ATPase"/>
</dbReference>
<dbReference type="InterPro" id="IPR011527">
    <property type="entry name" value="ABC1_TM_dom"/>
</dbReference>
<dbReference type="SMART" id="SM00382">
    <property type="entry name" value="AAA"/>
    <property type="match status" value="1"/>
</dbReference>
<dbReference type="Proteomes" id="UP000754644">
    <property type="component" value="Unassembled WGS sequence"/>
</dbReference>
<evidence type="ECO:0000256" key="7">
    <source>
        <dbReference type="SAM" id="Phobius"/>
    </source>
</evidence>
<evidence type="ECO:0000256" key="3">
    <source>
        <dbReference type="ARBA" id="ARBA00022741"/>
    </source>
</evidence>
<dbReference type="SUPFAM" id="SSF90123">
    <property type="entry name" value="ABC transporter transmembrane region"/>
    <property type="match status" value="1"/>
</dbReference>
<dbReference type="PROSITE" id="PS50929">
    <property type="entry name" value="ABC_TM1F"/>
    <property type="match status" value="1"/>
</dbReference>
<dbReference type="Pfam" id="PF00664">
    <property type="entry name" value="ABC_membrane"/>
    <property type="match status" value="1"/>
</dbReference>
<sequence>MSEFFDDDNYNDGFNEDSFEQGMDLGLWRQLLAYTLSYPKDVLILAICAVCTAGADIAFPLITRSVIDSIGAGDGSFDPYFYGALYFTFVVILAASVAGFIWYGGKLRTHVSHDIRRDGFANLQRLPFAYYDFRPVGWLMARMTSDCERLSNILAWGLLDLIFCTTVMFGIACAMLYMDLSLALIVLSVLPFLAWLSLTFQKRILKSARQVRKTNSKITGSFNESIMGVQTTKTFVKEAENLRHFGQLTDDMYKASVLNKVQAALYLPLVLTLGSIATGLALIFGGLEVGWGGVTTGTLLAFLAYSRHFFEPIEELAQWFAEMQMAQASAERIISLIEAPADIRDSAAVTARINQHQQNPDDCVAIDGYSNDIKTIEFRDVSFAYDTGPNVLDRINLTINQGESIAIVGSTGGGKTSLTNLLCRFYEPTSGEILFDGIDYRQRSLHWLQSNLGIVLQASHIFGGTINDNIRYGRLAATDAEIQAAGQRAGAHDFIIKMDHGYNTQVGEGGSKLSAGEKQLISFARAILADPRILVMDEATSSVDTVTEAYIQQGLKALLKGRISVVIAHRLSTIKSADRILVIERGQIIEAGSHGVLMQQQGRYYNLYTQQSLAEFSRDQSQWQAAETDPV</sequence>
<feature type="transmembrane region" description="Helical" evidence="7">
    <location>
        <begin position="153"/>
        <end position="177"/>
    </location>
</feature>
<evidence type="ECO:0000256" key="2">
    <source>
        <dbReference type="ARBA" id="ARBA00022692"/>
    </source>
</evidence>
<dbReference type="InterPro" id="IPR003439">
    <property type="entry name" value="ABC_transporter-like_ATP-bd"/>
</dbReference>
<dbReference type="Gene3D" id="3.40.50.300">
    <property type="entry name" value="P-loop containing nucleotide triphosphate hydrolases"/>
    <property type="match status" value="1"/>
</dbReference>
<gene>
    <name evidence="10" type="ORF">HQ497_12625</name>
</gene>
<keyword evidence="3" id="KW-0547">Nucleotide-binding</keyword>
<dbReference type="InterPro" id="IPR039421">
    <property type="entry name" value="Type_1_exporter"/>
</dbReference>
<dbReference type="GO" id="GO:0015421">
    <property type="term" value="F:ABC-type oligopeptide transporter activity"/>
    <property type="evidence" value="ECO:0007669"/>
    <property type="project" value="TreeGrafter"/>
</dbReference>
<feature type="transmembrane region" description="Helical" evidence="7">
    <location>
        <begin position="42"/>
        <end position="62"/>
    </location>
</feature>
<evidence type="ECO:0000256" key="5">
    <source>
        <dbReference type="ARBA" id="ARBA00022989"/>
    </source>
</evidence>
<evidence type="ECO:0000256" key="6">
    <source>
        <dbReference type="ARBA" id="ARBA00023136"/>
    </source>
</evidence>
<dbReference type="Gene3D" id="1.20.1560.10">
    <property type="entry name" value="ABC transporter type 1, transmembrane domain"/>
    <property type="match status" value="1"/>
</dbReference>
<keyword evidence="2 7" id="KW-0812">Transmembrane</keyword>
<evidence type="ECO:0000313" key="10">
    <source>
        <dbReference type="EMBL" id="NQV66198.1"/>
    </source>
</evidence>
<evidence type="ECO:0000259" key="8">
    <source>
        <dbReference type="PROSITE" id="PS50893"/>
    </source>
</evidence>
<dbReference type="EMBL" id="JABMOJ010000477">
    <property type="protein sequence ID" value="NQV66198.1"/>
    <property type="molecule type" value="Genomic_DNA"/>
</dbReference>
<dbReference type="InterPro" id="IPR036640">
    <property type="entry name" value="ABC1_TM_sf"/>
</dbReference>
<dbReference type="InterPro" id="IPR017871">
    <property type="entry name" value="ABC_transporter-like_CS"/>
</dbReference>
<keyword evidence="5 7" id="KW-1133">Transmembrane helix</keyword>
<keyword evidence="6 7" id="KW-0472">Membrane</keyword>
<feature type="transmembrane region" description="Helical" evidence="7">
    <location>
        <begin position="263"/>
        <end position="283"/>
    </location>
</feature>